<dbReference type="Gene3D" id="3.20.20.450">
    <property type="entry name" value="EAL domain"/>
    <property type="match status" value="1"/>
</dbReference>
<dbReference type="Gene3D" id="3.30.70.270">
    <property type="match status" value="1"/>
</dbReference>
<dbReference type="AlphaFoldDB" id="A0A840QF61"/>
<feature type="domain" description="GGDEF" evidence="3">
    <location>
        <begin position="153"/>
        <end position="286"/>
    </location>
</feature>
<dbReference type="InterPro" id="IPR029787">
    <property type="entry name" value="Nucleotide_cyclase"/>
</dbReference>
<dbReference type="NCBIfam" id="TIGR00254">
    <property type="entry name" value="GGDEF"/>
    <property type="match status" value="1"/>
</dbReference>
<name>A0A840QF61_9PSEU</name>
<dbReference type="NCBIfam" id="TIGR00229">
    <property type="entry name" value="sensory_box"/>
    <property type="match status" value="1"/>
</dbReference>
<dbReference type="SMART" id="SM00091">
    <property type="entry name" value="PAS"/>
    <property type="match status" value="1"/>
</dbReference>
<dbReference type="CDD" id="cd00130">
    <property type="entry name" value="PAS"/>
    <property type="match status" value="1"/>
</dbReference>
<dbReference type="InterPro" id="IPR000014">
    <property type="entry name" value="PAS"/>
</dbReference>
<evidence type="ECO:0000259" key="2">
    <source>
        <dbReference type="PROSITE" id="PS50883"/>
    </source>
</evidence>
<dbReference type="InterPro" id="IPR035965">
    <property type="entry name" value="PAS-like_dom_sf"/>
</dbReference>
<dbReference type="Proteomes" id="UP000584374">
    <property type="component" value="Unassembled WGS sequence"/>
</dbReference>
<dbReference type="InterPro" id="IPR001633">
    <property type="entry name" value="EAL_dom"/>
</dbReference>
<feature type="domain" description="PAS" evidence="1">
    <location>
        <begin position="8"/>
        <end position="50"/>
    </location>
</feature>
<dbReference type="InterPro" id="IPR000160">
    <property type="entry name" value="GGDEF_dom"/>
</dbReference>
<organism evidence="4 5">
    <name type="scientific">Saccharopolyspora phatthalungensis</name>
    <dbReference type="NCBI Taxonomy" id="664693"/>
    <lineage>
        <taxon>Bacteria</taxon>
        <taxon>Bacillati</taxon>
        <taxon>Actinomycetota</taxon>
        <taxon>Actinomycetes</taxon>
        <taxon>Pseudonocardiales</taxon>
        <taxon>Pseudonocardiaceae</taxon>
        <taxon>Saccharopolyspora</taxon>
    </lineage>
</organism>
<dbReference type="SUPFAM" id="SSF55073">
    <property type="entry name" value="Nucleotide cyclase"/>
    <property type="match status" value="1"/>
</dbReference>
<dbReference type="SUPFAM" id="SSF55785">
    <property type="entry name" value="PYP-like sensor domain (PAS domain)"/>
    <property type="match status" value="1"/>
</dbReference>
<evidence type="ECO:0000259" key="3">
    <source>
        <dbReference type="PROSITE" id="PS50887"/>
    </source>
</evidence>
<dbReference type="InterPro" id="IPR025847">
    <property type="entry name" value="MEDS_domain"/>
</dbReference>
<gene>
    <name evidence="4" type="ORF">BJ970_006296</name>
</gene>
<dbReference type="SMART" id="SM00052">
    <property type="entry name" value="EAL"/>
    <property type="match status" value="1"/>
</dbReference>
<dbReference type="Pfam" id="PF00990">
    <property type="entry name" value="GGDEF"/>
    <property type="match status" value="1"/>
</dbReference>
<dbReference type="InterPro" id="IPR052155">
    <property type="entry name" value="Biofilm_reg_signaling"/>
</dbReference>
<protein>
    <submittedName>
        <fullName evidence="4">Diguanylate cyclase (GGDEF)-like protein/PAS domain S-box-containing protein</fullName>
    </submittedName>
</protein>
<dbReference type="SMART" id="SM00267">
    <property type="entry name" value="GGDEF"/>
    <property type="match status" value="1"/>
</dbReference>
<dbReference type="SUPFAM" id="SSF141868">
    <property type="entry name" value="EAL domain-like"/>
    <property type="match status" value="1"/>
</dbReference>
<reference evidence="4 5" key="1">
    <citation type="submission" date="2020-08" db="EMBL/GenBank/DDBJ databases">
        <title>Sequencing the genomes of 1000 actinobacteria strains.</title>
        <authorList>
            <person name="Klenk H.-P."/>
        </authorList>
    </citation>
    <scope>NUCLEOTIDE SEQUENCE [LARGE SCALE GENOMIC DNA]</scope>
    <source>
        <strain evidence="4 5">DSM 45584</strain>
    </source>
</reference>
<dbReference type="Pfam" id="PF00563">
    <property type="entry name" value="EAL"/>
    <property type="match status" value="1"/>
</dbReference>
<dbReference type="Gene3D" id="3.30.450.20">
    <property type="entry name" value="PAS domain"/>
    <property type="match status" value="1"/>
</dbReference>
<dbReference type="PANTHER" id="PTHR44757">
    <property type="entry name" value="DIGUANYLATE CYCLASE DGCP"/>
    <property type="match status" value="1"/>
</dbReference>
<dbReference type="CDD" id="cd01949">
    <property type="entry name" value="GGDEF"/>
    <property type="match status" value="1"/>
</dbReference>
<evidence type="ECO:0000313" key="5">
    <source>
        <dbReference type="Proteomes" id="UP000584374"/>
    </source>
</evidence>
<dbReference type="Pfam" id="PF13188">
    <property type="entry name" value="PAS_8"/>
    <property type="match status" value="1"/>
</dbReference>
<dbReference type="InterPro" id="IPR035919">
    <property type="entry name" value="EAL_sf"/>
</dbReference>
<dbReference type="InterPro" id="IPR043128">
    <property type="entry name" value="Rev_trsase/Diguanyl_cyclase"/>
</dbReference>
<accession>A0A840QF61</accession>
<dbReference type="CDD" id="cd01948">
    <property type="entry name" value="EAL"/>
    <property type="match status" value="1"/>
</dbReference>
<dbReference type="PROSITE" id="PS50887">
    <property type="entry name" value="GGDEF"/>
    <property type="match status" value="1"/>
</dbReference>
<sequence length="880" mass="95444">MNNKNAASYADHGELFNALPVAMAVHDDQGNLLAVNEALCELLGYARAEITTMTWADLLDSQNGEPAARHELMRHQRSLVGAHGQRVFCDVHSTRSEHADESVWLTAVLDVGQRRRYIGQLHDELIYDELTGLLNRRGIWQLLSRLLAENTDGQLAVLFCDLDNFKRINDSLGHEVGDELLSVLATRLRHGLPPGCTPARHSGDEFLVVCADLAAAGGLDALTDIVSELLTTTIVPRGYEIAVSASIGAATVSDPSHTPQDLLRFADSAMYHAKNQGGARVVRADPDLTNSLEQEMQLEGQLRLAIIRDELVLHYQPIVDQAGRVIGAEALLRWPHPEHGLLSAEAILPAARRAGLLAELDRWVLRTALHEAVQWPHTEAGRPVGIAVNLGSQLLHSPKFADDLAGIVTDCGIAWDRVTLEITETDLLDLTPGTLAAMTDLVARGVRFAVDDFGTGYSSLERLKDLPVQVIKLDRKFVSGVGDDPVDTAIAGAALSIAQARGISCIAEGVENTDQLYRLAALGYDTHQGFLFSAAVPGAELRTLINCSPALNGSVQRRSPVAVRVRSERTEVPPPRSRCSPVVARRQGKVTGTTGMVPGEHLCWAYQYPEEFQTRAREYVLDGIRLGQQVLYLGNAPASHLRTQLALDDRLAAALETGALSVSSVTDSYPVDHSGAVMPEATTATFLAAAEEALAAGYSGYRVIGDGTPMVRTPAHREAFARSEYLFDHAMSAQPVTGLCAYDVTQLGSSAIAELACLHPLTSPHASPFRLYSEPPDGTGGRYLGLAGSVDLPCADLLVHALRHNRQEELLINDRGLEILDPRALLALDRHAREHEQRLILRLARPLATRLTGLFDRLTHTRIEAQAHSSHPHPSDPLAS</sequence>
<dbReference type="PANTHER" id="PTHR44757:SF2">
    <property type="entry name" value="BIOFILM ARCHITECTURE MAINTENANCE PROTEIN MBAA"/>
    <property type="match status" value="1"/>
</dbReference>
<keyword evidence="5" id="KW-1185">Reference proteome</keyword>
<evidence type="ECO:0000259" key="1">
    <source>
        <dbReference type="PROSITE" id="PS50112"/>
    </source>
</evidence>
<dbReference type="PROSITE" id="PS50112">
    <property type="entry name" value="PAS"/>
    <property type="match status" value="1"/>
</dbReference>
<dbReference type="Pfam" id="PF14417">
    <property type="entry name" value="MEDS"/>
    <property type="match status" value="1"/>
</dbReference>
<dbReference type="EMBL" id="JACHIW010000002">
    <property type="protein sequence ID" value="MBB5158697.1"/>
    <property type="molecule type" value="Genomic_DNA"/>
</dbReference>
<dbReference type="RefSeq" id="WP_184730621.1">
    <property type="nucleotide sequence ID" value="NZ_JACHIW010000002.1"/>
</dbReference>
<comment type="caution">
    <text evidence="4">The sequence shown here is derived from an EMBL/GenBank/DDBJ whole genome shotgun (WGS) entry which is preliminary data.</text>
</comment>
<feature type="domain" description="EAL" evidence="2">
    <location>
        <begin position="295"/>
        <end position="549"/>
    </location>
</feature>
<evidence type="ECO:0000313" key="4">
    <source>
        <dbReference type="EMBL" id="MBB5158697.1"/>
    </source>
</evidence>
<proteinExistence type="predicted"/>
<dbReference type="PROSITE" id="PS50883">
    <property type="entry name" value="EAL"/>
    <property type="match status" value="1"/>
</dbReference>